<comment type="caution">
    <text evidence="2">The sequence shown here is derived from an EMBL/GenBank/DDBJ whole genome shotgun (WGS) entry which is preliminary data.</text>
</comment>
<feature type="transmembrane region" description="Helical" evidence="1">
    <location>
        <begin position="149"/>
        <end position="167"/>
    </location>
</feature>
<evidence type="ECO:0000256" key="1">
    <source>
        <dbReference type="SAM" id="Phobius"/>
    </source>
</evidence>
<protein>
    <recommendedName>
        <fullName evidence="4">Integral membrane protein</fullName>
    </recommendedName>
</protein>
<evidence type="ECO:0000313" key="3">
    <source>
        <dbReference type="Proteomes" id="UP001183414"/>
    </source>
</evidence>
<dbReference type="Proteomes" id="UP001183414">
    <property type="component" value="Unassembled WGS sequence"/>
</dbReference>
<keyword evidence="1" id="KW-1133">Transmembrane helix</keyword>
<dbReference type="RefSeq" id="WP_311676221.1">
    <property type="nucleotide sequence ID" value="NZ_JAVREQ010000048.1"/>
</dbReference>
<dbReference type="EMBL" id="JAVREQ010000048">
    <property type="protein sequence ID" value="MDT0382649.1"/>
    <property type="molecule type" value="Genomic_DNA"/>
</dbReference>
<reference evidence="3" key="1">
    <citation type="submission" date="2023-07" db="EMBL/GenBank/DDBJ databases">
        <title>30 novel species of actinomycetes from the DSMZ collection.</title>
        <authorList>
            <person name="Nouioui I."/>
        </authorList>
    </citation>
    <scope>NUCLEOTIDE SEQUENCE [LARGE SCALE GENOMIC DNA]</scope>
    <source>
        <strain evidence="3">DSM 42041</strain>
    </source>
</reference>
<keyword evidence="3" id="KW-1185">Reference proteome</keyword>
<proteinExistence type="predicted"/>
<evidence type="ECO:0000313" key="2">
    <source>
        <dbReference type="EMBL" id="MDT0382649.1"/>
    </source>
</evidence>
<sequence>MPHSTVRRSRVRRAGESAYGLLLVLKNTFMALLALLLMVAGAWASWDAAQPAMRAGVAERGTLVVEQCGEDRCRGVFAPEGGGARRDGVWVAAQVADGGGERLEVALLAEGEEAVRTDAAGVLFAWVPLAGGLLLASLVLAGGLRMRRTGWVAGLLGAAVMVGAFVLL</sequence>
<keyword evidence="1" id="KW-0472">Membrane</keyword>
<accession>A0ABU2P071</accession>
<feature type="transmembrane region" description="Helical" evidence="1">
    <location>
        <begin position="123"/>
        <end position="142"/>
    </location>
</feature>
<keyword evidence="1" id="KW-0812">Transmembrane</keyword>
<evidence type="ECO:0008006" key="4">
    <source>
        <dbReference type="Google" id="ProtNLM"/>
    </source>
</evidence>
<gene>
    <name evidence="2" type="ORF">RM572_28260</name>
</gene>
<feature type="transmembrane region" description="Helical" evidence="1">
    <location>
        <begin position="21"/>
        <end position="44"/>
    </location>
</feature>
<organism evidence="2 3">
    <name type="scientific">Streptomyces hazeniae</name>
    <dbReference type="NCBI Taxonomy" id="3075538"/>
    <lineage>
        <taxon>Bacteria</taxon>
        <taxon>Bacillati</taxon>
        <taxon>Actinomycetota</taxon>
        <taxon>Actinomycetes</taxon>
        <taxon>Kitasatosporales</taxon>
        <taxon>Streptomycetaceae</taxon>
        <taxon>Streptomyces</taxon>
    </lineage>
</organism>
<name>A0ABU2P071_9ACTN</name>